<keyword evidence="5" id="KW-0812">Transmembrane</keyword>
<feature type="transmembrane region" description="Helical" evidence="5">
    <location>
        <begin position="296"/>
        <end position="316"/>
    </location>
</feature>
<dbReference type="Gene3D" id="1.20.910.10">
    <property type="entry name" value="Heme oxygenase-like"/>
    <property type="match status" value="1"/>
</dbReference>
<dbReference type="OrthoDB" id="652091at2759"/>
<keyword evidence="5" id="KW-0472">Membrane</keyword>
<protein>
    <submittedName>
        <fullName evidence="6">ACL154Wp</fullName>
    </submittedName>
</protein>
<evidence type="ECO:0000256" key="3">
    <source>
        <dbReference type="ARBA" id="ARBA00023004"/>
    </source>
</evidence>
<accession>Q75CS3</accession>
<dbReference type="Proteomes" id="UP000000591">
    <property type="component" value="Chromosome III"/>
</dbReference>
<sequence>MATKSENTPIYTQASPVVPLPTDTGALANRINFHTRELHSKADAFVSAKFAVALRHPSIYRQGLLAMYYIFRSVEQHIDRLLRAPATADEARIGEILRAFWRPEFARAPALVQDFEVYYAAEYSTSAQLHQFLDSYELPPRLAAAVADIEAAALRQPWTILAHCHVLYLALFAGGRVMRSALSRQLGLLPRAAGLSARETQLRGTHFFTFGAGAGEENKARVAYKRAYELATRTALSEAEKADVIDAARADFDHIQAVMAELAVRNRQELLGSPSYRLLTFLGEEWRYRTKNSPQLLALAAVLSALFLYAAARVLVARA</sequence>
<dbReference type="PANTHER" id="PTHR10720:SF0">
    <property type="entry name" value="HEME OXYGENASE"/>
    <property type="match status" value="1"/>
</dbReference>
<dbReference type="GO" id="GO:0004392">
    <property type="term" value="F:heme oxygenase (decyclizing) activity"/>
    <property type="evidence" value="ECO:0007669"/>
    <property type="project" value="InterPro"/>
</dbReference>
<dbReference type="eggNOG" id="KOG4480">
    <property type="taxonomic scope" value="Eukaryota"/>
</dbReference>
<dbReference type="AlphaFoldDB" id="Q75CS3"/>
<dbReference type="CDD" id="cd19165">
    <property type="entry name" value="HemeO"/>
    <property type="match status" value="1"/>
</dbReference>
<evidence type="ECO:0000256" key="2">
    <source>
        <dbReference type="ARBA" id="ARBA00022723"/>
    </source>
</evidence>
<evidence type="ECO:0000313" key="6">
    <source>
        <dbReference type="EMBL" id="AAS51074.1"/>
    </source>
</evidence>
<dbReference type="OMA" id="YYVFDAI"/>
<dbReference type="EMBL" id="AE016816">
    <property type="protein sequence ID" value="AAS51074.1"/>
    <property type="molecule type" value="Genomic_DNA"/>
</dbReference>
<reference evidence="6 7" key="1">
    <citation type="journal article" date="2004" name="Science">
        <title>The Ashbya gossypii genome as a tool for mapping the ancient Saccharomyces cerevisiae genome.</title>
        <authorList>
            <person name="Dietrich F.S."/>
            <person name="Voegeli S."/>
            <person name="Brachat S."/>
            <person name="Lerch A."/>
            <person name="Gates K."/>
            <person name="Steiner S."/>
            <person name="Mohr C."/>
            <person name="Pohlmann R."/>
            <person name="Luedi P."/>
            <person name="Choi S."/>
            <person name="Wing R.A."/>
            <person name="Flavier A."/>
            <person name="Gaffney T.D."/>
            <person name="Philippsen P."/>
        </authorList>
    </citation>
    <scope>NUCLEOTIDE SEQUENCE [LARGE SCALE GENOMIC DNA]</scope>
    <source>
        <strain evidence="7">ATCC 10895 / CBS 109.51 / FGSC 9923 / NRRL Y-1056</strain>
    </source>
</reference>
<evidence type="ECO:0000256" key="4">
    <source>
        <dbReference type="PIRSR" id="PIRSR000343-2"/>
    </source>
</evidence>
<dbReference type="InterPro" id="IPR002051">
    <property type="entry name" value="Haem_Oase"/>
</dbReference>
<dbReference type="Pfam" id="PF01126">
    <property type="entry name" value="Heme_oxygenase"/>
    <property type="match status" value="1"/>
</dbReference>
<dbReference type="InterPro" id="IPR016084">
    <property type="entry name" value="Haem_Oase-like_multi-hlx"/>
</dbReference>
<evidence type="ECO:0000313" key="7">
    <source>
        <dbReference type="Proteomes" id="UP000000591"/>
    </source>
</evidence>
<dbReference type="PANTHER" id="PTHR10720">
    <property type="entry name" value="HEME OXYGENASE"/>
    <property type="match status" value="1"/>
</dbReference>
<dbReference type="RefSeq" id="NP_983250.1">
    <property type="nucleotide sequence ID" value="NM_208603.2"/>
</dbReference>
<dbReference type="STRING" id="284811.Q75CS3"/>
<feature type="binding site" description="axial binding residue" evidence="4">
    <location>
        <position position="39"/>
    </location>
    <ligand>
        <name>heme b</name>
        <dbReference type="ChEBI" id="CHEBI:60344"/>
    </ligand>
    <ligandPart>
        <name>Fe</name>
        <dbReference type="ChEBI" id="CHEBI:18248"/>
    </ligandPart>
</feature>
<dbReference type="GO" id="GO:0006788">
    <property type="term" value="P:heme oxidation"/>
    <property type="evidence" value="ECO:0007669"/>
    <property type="project" value="InterPro"/>
</dbReference>
<dbReference type="KEGG" id="ago:AGOS_ACL154W"/>
<keyword evidence="7" id="KW-1185">Reference proteome</keyword>
<dbReference type="FunCoup" id="Q75CS3">
    <property type="interactions" value="75"/>
</dbReference>
<gene>
    <name evidence="6" type="ORF">AGOS_ACL154W</name>
</gene>
<evidence type="ECO:0000256" key="5">
    <source>
        <dbReference type="SAM" id="Phobius"/>
    </source>
</evidence>
<dbReference type="SUPFAM" id="SSF48613">
    <property type="entry name" value="Heme oxygenase-like"/>
    <property type="match status" value="1"/>
</dbReference>
<organism evidence="6 7">
    <name type="scientific">Eremothecium gossypii (strain ATCC 10895 / CBS 109.51 / FGSC 9923 / NRRL Y-1056)</name>
    <name type="common">Yeast</name>
    <name type="synonym">Ashbya gossypii</name>
    <dbReference type="NCBI Taxonomy" id="284811"/>
    <lineage>
        <taxon>Eukaryota</taxon>
        <taxon>Fungi</taxon>
        <taxon>Dikarya</taxon>
        <taxon>Ascomycota</taxon>
        <taxon>Saccharomycotina</taxon>
        <taxon>Saccharomycetes</taxon>
        <taxon>Saccharomycetales</taxon>
        <taxon>Saccharomycetaceae</taxon>
        <taxon>Eremothecium</taxon>
    </lineage>
</organism>
<keyword evidence="2 4" id="KW-0479">Metal-binding</keyword>
<evidence type="ECO:0000256" key="1">
    <source>
        <dbReference type="ARBA" id="ARBA00022617"/>
    </source>
</evidence>
<name>Q75CS3_EREGS</name>
<dbReference type="InParanoid" id="Q75CS3"/>
<dbReference type="FunFam" id="1.20.910.10:FF:000008">
    <property type="entry name" value="Heme oxygenase"/>
    <property type="match status" value="1"/>
</dbReference>
<keyword evidence="1" id="KW-0349">Heme</keyword>
<dbReference type="PIRSF" id="PIRSF000343">
    <property type="entry name" value="Haem_Oase"/>
    <property type="match status" value="1"/>
</dbReference>
<reference evidence="7" key="2">
    <citation type="journal article" date="2013" name="G3 (Bethesda)">
        <title>Genomes of Ashbya fungi isolated from insects reveal four mating-type loci, numerous translocations, lack of transposons, and distinct gene duplications.</title>
        <authorList>
            <person name="Dietrich F.S."/>
            <person name="Voegeli S."/>
            <person name="Kuo S."/>
            <person name="Philippsen P."/>
        </authorList>
    </citation>
    <scope>GENOME REANNOTATION</scope>
    <source>
        <strain evidence="7">ATCC 10895 / CBS 109.51 / FGSC 9923 / NRRL Y-1056</strain>
    </source>
</reference>
<dbReference type="GeneID" id="4619370"/>
<keyword evidence="3 4" id="KW-0408">Iron</keyword>
<keyword evidence="5" id="KW-1133">Transmembrane helix</keyword>
<proteinExistence type="predicted"/>
<dbReference type="HOGENOM" id="CLU_049906_0_0_1"/>
<dbReference type="InterPro" id="IPR016053">
    <property type="entry name" value="Haem_Oase-like"/>
</dbReference>
<dbReference type="GO" id="GO:0046872">
    <property type="term" value="F:metal ion binding"/>
    <property type="evidence" value="ECO:0007669"/>
    <property type="project" value="UniProtKB-KW"/>
</dbReference>